<feature type="region of interest" description="Disordered" evidence="5">
    <location>
        <begin position="529"/>
        <end position="561"/>
    </location>
</feature>
<evidence type="ECO:0000256" key="2">
    <source>
        <dbReference type="ARBA" id="ARBA00022824"/>
    </source>
</evidence>
<dbReference type="InterPro" id="IPR029048">
    <property type="entry name" value="HSP70_C_sf"/>
</dbReference>
<dbReference type="PRINTS" id="PR00301">
    <property type="entry name" value="HEATSHOCK70"/>
</dbReference>
<dbReference type="GO" id="GO:0005524">
    <property type="term" value="F:ATP binding"/>
    <property type="evidence" value="ECO:0007669"/>
    <property type="project" value="UniProtKB-KW"/>
</dbReference>
<dbReference type="InterPro" id="IPR043129">
    <property type="entry name" value="ATPase_NBD"/>
</dbReference>
<dbReference type="Pfam" id="PF00012">
    <property type="entry name" value="HSP70"/>
    <property type="match status" value="1"/>
</dbReference>
<feature type="compositionally biased region" description="Basic and acidic residues" evidence="5">
    <location>
        <begin position="786"/>
        <end position="805"/>
    </location>
</feature>
<keyword evidence="8" id="KW-1185">Reference proteome</keyword>
<evidence type="ECO:0000256" key="4">
    <source>
        <dbReference type="ARBA" id="ARBA00023186"/>
    </source>
</evidence>
<dbReference type="Gene3D" id="3.30.30.30">
    <property type="match status" value="1"/>
</dbReference>
<evidence type="ECO:0000256" key="1">
    <source>
        <dbReference type="ARBA" id="ARBA00022741"/>
    </source>
</evidence>
<feature type="compositionally biased region" description="Basic and acidic residues" evidence="5">
    <location>
        <begin position="813"/>
        <end position="826"/>
    </location>
</feature>
<dbReference type="EMBL" id="CAJZBQ010000001">
    <property type="protein sequence ID" value="CAG9310085.1"/>
    <property type="molecule type" value="Genomic_DNA"/>
</dbReference>
<sequence length="854" mass="96993">MYFLALFLLSYFASGAVIGIDFGTELIKTSIIQPGRKLGAIESPQSKRMIHNIVALQGEHHLLGEEATNYMQKDPQSALIFTTRALGKAFNDTDLQKRFLNEFIPLEVSEDSSRFSIEFKIKNEKFSVEETAAMVLEFIRKLADKTSGDSARDCVITVPNFWTVPQRRSLLVAAEAAKLNVMSLISDNTGAALYYGIDRFDNKTDHKILIYNLGASYLQVSIVRYFAALKKASKLSAKQVETIEILANTWDSEFGGRTIDAEIAEYLNEKFIASGGSDVKDNVKAMSKLLHAANQAKKTLSASKTSYVNVPNIIPGHDFTFTLEREIIENIVEKHTERLIKPIQNALDTAKLTIDDINFIEILGGPIRIPKIQEIIEKKFKQPQTHLNGDESMAQGAAIYAANFSSEVMVKPLWLIEKTSLPIKAVFTSPSNKEFNKEKILFESGSVLGQTKKIGFTIENDVECVFSYQKNNEWVPFSLYSVTGNQERYGKAPQVIFVFSLDYSGIPKLDSAEAKYEIEVEVEIKKSVNETEAQKKPENETEAQKIPENETEAQKKPENETVAQTVTEKVKKNKIIKQELNIKQLEFGNPLPPKKDLAKIIKEKLDAYTVAEEERKQLAHNRNELESYIYFIQEKLEGSEFLRVISPDDLSTLKIQINETLHWLESGDYKKQGSSGLIKEKTKLEKMTAKFLDRETELMSREDKILDGYLKLQELYREMSYLNKTKTWIPLPEKEKVFMVINETIEWLDQKVEEQKNTPEWEEPVLKIAVLESKVKGVEKRVEIIKKTGRPRQEYKEQNDKKTEENQQPSEAAQEKAPEEAKKSDEEANSQADAKTGETSQPAEDSQKEPKTDL</sequence>
<dbReference type="Gene3D" id="2.60.34.10">
    <property type="entry name" value="Substrate Binding Domain Of DNAk, Chain A, domain 1"/>
    <property type="match status" value="1"/>
</dbReference>
<feature type="compositionally biased region" description="Basic and acidic residues" evidence="5">
    <location>
        <begin position="845"/>
        <end position="854"/>
    </location>
</feature>
<accession>A0AAU9I800</accession>
<evidence type="ECO:0000313" key="7">
    <source>
        <dbReference type="EMBL" id="CAG9310085.1"/>
    </source>
</evidence>
<dbReference type="AlphaFoldDB" id="A0AAU9I800"/>
<evidence type="ECO:0000256" key="5">
    <source>
        <dbReference type="SAM" id="MobiDB-lite"/>
    </source>
</evidence>
<dbReference type="Gene3D" id="3.90.640.10">
    <property type="entry name" value="Actin, Chain A, domain 4"/>
    <property type="match status" value="1"/>
</dbReference>
<keyword evidence="2" id="KW-0256">Endoplasmic reticulum</keyword>
<name>A0AAU9I800_9CILI</name>
<dbReference type="PANTHER" id="PTHR45639:SF3">
    <property type="entry name" value="HYPOXIA UP-REGULATED PROTEIN 1"/>
    <property type="match status" value="1"/>
</dbReference>
<dbReference type="CDD" id="cd10230">
    <property type="entry name" value="ASKHA_NBD_HSP70_HYOU1"/>
    <property type="match status" value="1"/>
</dbReference>
<dbReference type="Proteomes" id="UP001162131">
    <property type="component" value="Unassembled WGS sequence"/>
</dbReference>
<comment type="caution">
    <text evidence="7">The sequence shown here is derived from an EMBL/GenBank/DDBJ whole genome shotgun (WGS) entry which is preliminary data.</text>
</comment>
<evidence type="ECO:0000256" key="6">
    <source>
        <dbReference type="SAM" id="SignalP"/>
    </source>
</evidence>
<dbReference type="GO" id="GO:0140662">
    <property type="term" value="F:ATP-dependent protein folding chaperone"/>
    <property type="evidence" value="ECO:0007669"/>
    <property type="project" value="InterPro"/>
</dbReference>
<dbReference type="Gene3D" id="3.30.420.40">
    <property type="match status" value="2"/>
</dbReference>
<keyword evidence="4" id="KW-0143">Chaperone</keyword>
<dbReference type="SUPFAM" id="SSF53067">
    <property type="entry name" value="Actin-like ATPase domain"/>
    <property type="match status" value="2"/>
</dbReference>
<reference evidence="7" key="1">
    <citation type="submission" date="2021-09" db="EMBL/GenBank/DDBJ databases">
        <authorList>
            <consortium name="AG Swart"/>
            <person name="Singh M."/>
            <person name="Singh A."/>
            <person name="Seah K."/>
            <person name="Emmerich C."/>
        </authorList>
    </citation>
    <scope>NUCLEOTIDE SEQUENCE</scope>
    <source>
        <strain evidence="7">ATCC30299</strain>
    </source>
</reference>
<dbReference type="SUPFAM" id="SSF100934">
    <property type="entry name" value="Heat shock protein 70kD (HSP70), C-terminal subdomain"/>
    <property type="match status" value="1"/>
</dbReference>
<keyword evidence="1" id="KW-0547">Nucleotide-binding</keyword>
<proteinExistence type="predicted"/>
<protein>
    <submittedName>
        <fullName evidence="7">Uncharacterized protein</fullName>
    </submittedName>
</protein>
<dbReference type="FunFam" id="3.90.640.10:FF:000003">
    <property type="entry name" value="Molecular chaperone DnaK"/>
    <property type="match status" value="1"/>
</dbReference>
<feature type="signal peptide" evidence="6">
    <location>
        <begin position="1"/>
        <end position="19"/>
    </location>
</feature>
<dbReference type="InterPro" id="IPR029047">
    <property type="entry name" value="HSP70_peptide-bd_sf"/>
</dbReference>
<organism evidence="7 8">
    <name type="scientific">Blepharisma stoltei</name>
    <dbReference type="NCBI Taxonomy" id="1481888"/>
    <lineage>
        <taxon>Eukaryota</taxon>
        <taxon>Sar</taxon>
        <taxon>Alveolata</taxon>
        <taxon>Ciliophora</taxon>
        <taxon>Postciliodesmatophora</taxon>
        <taxon>Heterotrichea</taxon>
        <taxon>Heterotrichida</taxon>
        <taxon>Blepharismidae</taxon>
        <taxon>Blepharisma</taxon>
    </lineage>
</organism>
<feature type="compositionally biased region" description="Polar residues" evidence="5">
    <location>
        <begin position="829"/>
        <end position="844"/>
    </location>
</feature>
<dbReference type="PANTHER" id="PTHR45639">
    <property type="entry name" value="HSC70CB, ISOFORM G-RELATED"/>
    <property type="match status" value="1"/>
</dbReference>
<keyword evidence="3" id="KW-0067">ATP-binding</keyword>
<gene>
    <name evidence="7" type="ORF">BSTOLATCC_MIC296</name>
</gene>
<keyword evidence="6" id="KW-0732">Signal</keyword>
<dbReference type="GO" id="GO:0034663">
    <property type="term" value="C:endoplasmic reticulum chaperone complex"/>
    <property type="evidence" value="ECO:0007669"/>
    <property type="project" value="TreeGrafter"/>
</dbReference>
<feature type="chain" id="PRO_5043863261" evidence="6">
    <location>
        <begin position="20"/>
        <end position="854"/>
    </location>
</feature>
<dbReference type="GO" id="GO:0030968">
    <property type="term" value="P:endoplasmic reticulum unfolded protein response"/>
    <property type="evidence" value="ECO:0007669"/>
    <property type="project" value="TreeGrafter"/>
</dbReference>
<evidence type="ECO:0000256" key="3">
    <source>
        <dbReference type="ARBA" id="ARBA00022840"/>
    </source>
</evidence>
<feature type="region of interest" description="Disordered" evidence="5">
    <location>
        <begin position="786"/>
        <end position="854"/>
    </location>
</feature>
<dbReference type="InterPro" id="IPR013126">
    <property type="entry name" value="Hsp_70_fam"/>
</dbReference>
<evidence type="ECO:0000313" key="8">
    <source>
        <dbReference type="Proteomes" id="UP001162131"/>
    </source>
</evidence>
<feature type="compositionally biased region" description="Basic and acidic residues" evidence="5">
    <location>
        <begin position="529"/>
        <end position="559"/>
    </location>
</feature>
<dbReference type="Gene3D" id="1.20.1270.10">
    <property type="match status" value="1"/>
</dbReference>